<feature type="domain" description="Phosphatidylinositol transfer protein N-terminal" evidence="2">
    <location>
        <begin position="4"/>
        <end position="246"/>
    </location>
</feature>
<accession>A0A1Y1I3X5</accession>
<feature type="compositionally biased region" description="Polar residues" evidence="1">
    <location>
        <begin position="338"/>
        <end position="362"/>
    </location>
</feature>
<feature type="region of interest" description="Disordered" evidence="1">
    <location>
        <begin position="252"/>
        <end position="378"/>
    </location>
</feature>
<dbReference type="EMBL" id="DF237126">
    <property type="protein sequence ID" value="GAQ84129.1"/>
    <property type="molecule type" value="Genomic_DNA"/>
</dbReference>
<dbReference type="STRING" id="105231.A0A1Y1I3X5"/>
<feature type="compositionally biased region" description="Acidic residues" evidence="1">
    <location>
        <begin position="262"/>
        <end position="271"/>
    </location>
</feature>
<dbReference type="GO" id="GO:0071944">
    <property type="term" value="C:cell periphery"/>
    <property type="evidence" value="ECO:0007669"/>
    <property type="project" value="UniProtKB-ARBA"/>
</dbReference>
<proteinExistence type="predicted"/>
<evidence type="ECO:0000256" key="1">
    <source>
        <dbReference type="SAM" id="MobiDB-lite"/>
    </source>
</evidence>
<dbReference type="InterPro" id="IPR055261">
    <property type="entry name" value="PI_transfer_N"/>
</dbReference>
<dbReference type="FunFam" id="3.30.530.20:FF:000028">
    <property type="entry name" value="Phosphatidylinositol transfer protein 5"/>
    <property type="match status" value="1"/>
</dbReference>
<dbReference type="AlphaFoldDB" id="A0A1Y1I3X5"/>
<dbReference type="PRINTS" id="PR00391">
    <property type="entry name" value="PITRANSFER"/>
</dbReference>
<name>A0A1Y1I3X5_KLENI</name>
<dbReference type="Proteomes" id="UP000054558">
    <property type="component" value="Unassembled WGS sequence"/>
</dbReference>
<dbReference type="InterPro" id="IPR023393">
    <property type="entry name" value="START-like_dom_sf"/>
</dbReference>
<dbReference type="OrthoDB" id="10053061at2759"/>
<sequence length="517" mass="56112">MVQLREFRVVLPVSVEEYRVAQLYMVAKYSAAESGGDSGSDGVEIVKNEPFENDFGRGQYTNKIYHLASKLPSWLVSLIPKNALTLEEEAWNAYPRCVTVLKCPYLSKFKLQLDTMHLPDRGDSDNALDMSAAQLKKRQVEMIDIATDPVEKYVEEEDPCKFKSKKTGRGPLKAGWHKKCDPVMTAYKLVTVDVPYFGWGSSVEKFVAKHAQRKVLLEGHRKLFCWLDEWFGLSMDDIRAMEKETAEAMLRARGVSRPRDDSDIDVVDEDDRPAINEVEVAGTDGEGRGQDAVEGGTPGRVSRQGSGASDGPDPGRLGRQLSRRASRLSRSNSEENKPSLSRRTSFNSAGPSFSMGIATNSALEDPQTPGTGDVPPMPSYNRVVTPRSKANADGAFANGIARDPGIEHMPSIPSFAELETGGGVASPVKRTLVMEEVSAGYESEEVRHAILQLDTAIGLVKNKPGDAGANGEANGSKTLAVSAQAGASMNGGDGSEVKHCVSVLDSVMRSLKIKASK</sequence>
<dbReference type="PANTHER" id="PTHR10658:SF87">
    <property type="entry name" value="PHOSPHATIDYLINOSITOL TRANSFER PROTEIN"/>
    <property type="match status" value="1"/>
</dbReference>
<dbReference type="Pfam" id="PF02121">
    <property type="entry name" value="IP_trans"/>
    <property type="match status" value="1"/>
</dbReference>
<gene>
    <name evidence="3" type="ORF">KFL_001770140</name>
</gene>
<dbReference type="PANTHER" id="PTHR10658">
    <property type="entry name" value="PHOSPHATIDYLINOSITOL TRANSFER PROTEIN"/>
    <property type="match status" value="1"/>
</dbReference>
<keyword evidence="4" id="KW-1185">Reference proteome</keyword>
<organism evidence="3 4">
    <name type="scientific">Klebsormidium nitens</name>
    <name type="common">Green alga</name>
    <name type="synonym">Ulothrix nitens</name>
    <dbReference type="NCBI Taxonomy" id="105231"/>
    <lineage>
        <taxon>Eukaryota</taxon>
        <taxon>Viridiplantae</taxon>
        <taxon>Streptophyta</taxon>
        <taxon>Klebsormidiophyceae</taxon>
        <taxon>Klebsormidiales</taxon>
        <taxon>Klebsormidiaceae</taxon>
        <taxon>Klebsormidium</taxon>
    </lineage>
</organism>
<dbReference type="GO" id="GO:0005737">
    <property type="term" value="C:cytoplasm"/>
    <property type="evidence" value="ECO:0007669"/>
    <property type="project" value="UniProtKB-ARBA"/>
</dbReference>
<reference evidence="3 4" key="1">
    <citation type="journal article" date="2014" name="Nat. Commun.">
        <title>Klebsormidium flaccidum genome reveals primary factors for plant terrestrial adaptation.</title>
        <authorList>
            <person name="Hori K."/>
            <person name="Maruyama F."/>
            <person name="Fujisawa T."/>
            <person name="Togashi T."/>
            <person name="Yamamoto N."/>
            <person name="Seo M."/>
            <person name="Sato S."/>
            <person name="Yamada T."/>
            <person name="Mori H."/>
            <person name="Tajima N."/>
            <person name="Moriyama T."/>
            <person name="Ikeuchi M."/>
            <person name="Watanabe M."/>
            <person name="Wada H."/>
            <person name="Kobayashi K."/>
            <person name="Saito M."/>
            <person name="Masuda T."/>
            <person name="Sasaki-Sekimoto Y."/>
            <person name="Mashiguchi K."/>
            <person name="Awai K."/>
            <person name="Shimojima M."/>
            <person name="Masuda S."/>
            <person name="Iwai M."/>
            <person name="Nobusawa T."/>
            <person name="Narise T."/>
            <person name="Kondo S."/>
            <person name="Saito H."/>
            <person name="Sato R."/>
            <person name="Murakawa M."/>
            <person name="Ihara Y."/>
            <person name="Oshima-Yamada Y."/>
            <person name="Ohtaka K."/>
            <person name="Satoh M."/>
            <person name="Sonobe K."/>
            <person name="Ishii M."/>
            <person name="Ohtani R."/>
            <person name="Kanamori-Sato M."/>
            <person name="Honoki R."/>
            <person name="Miyazaki D."/>
            <person name="Mochizuki H."/>
            <person name="Umetsu J."/>
            <person name="Higashi K."/>
            <person name="Shibata D."/>
            <person name="Kamiya Y."/>
            <person name="Sato N."/>
            <person name="Nakamura Y."/>
            <person name="Tabata S."/>
            <person name="Ida S."/>
            <person name="Kurokawa K."/>
            <person name="Ohta H."/>
        </authorList>
    </citation>
    <scope>NUCLEOTIDE SEQUENCE [LARGE SCALE GENOMIC DNA]</scope>
    <source>
        <strain evidence="3 4">NIES-2285</strain>
    </source>
</reference>
<evidence type="ECO:0000313" key="3">
    <source>
        <dbReference type="EMBL" id="GAQ84129.1"/>
    </source>
</evidence>
<protein>
    <submittedName>
        <fullName evidence="3">Phosphatidylinositol transfer protein</fullName>
    </submittedName>
</protein>
<evidence type="ECO:0000259" key="2">
    <source>
        <dbReference type="Pfam" id="PF02121"/>
    </source>
</evidence>
<dbReference type="OMA" id="WESASKP"/>
<dbReference type="InterPro" id="IPR001666">
    <property type="entry name" value="PI_transfer"/>
</dbReference>
<dbReference type="Gene3D" id="3.30.530.20">
    <property type="match status" value="1"/>
</dbReference>
<evidence type="ECO:0000313" key="4">
    <source>
        <dbReference type="Proteomes" id="UP000054558"/>
    </source>
</evidence>
<dbReference type="CDD" id="cd07815">
    <property type="entry name" value="SRPBCC_PITP"/>
    <property type="match status" value="1"/>
</dbReference>
<dbReference type="SUPFAM" id="SSF55961">
    <property type="entry name" value="Bet v1-like"/>
    <property type="match status" value="1"/>
</dbReference>
<dbReference type="GO" id="GO:0008526">
    <property type="term" value="F:phosphatidylinositol transfer activity"/>
    <property type="evidence" value="ECO:0007669"/>
    <property type="project" value="UniProtKB-ARBA"/>
</dbReference>